<feature type="transmembrane region" description="Helical" evidence="6">
    <location>
        <begin position="154"/>
        <end position="170"/>
    </location>
</feature>
<evidence type="ECO:0000313" key="7">
    <source>
        <dbReference type="EMBL" id="NJB72395.1"/>
    </source>
</evidence>
<evidence type="ECO:0000256" key="5">
    <source>
        <dbReference type="ARBA" id="ARBA00023136"/>
    </source>
</evidence>
<sequence length="290" mass="33079">MARQRKKLLTVLKILVSAVLIYFIFTKINLEDVLGTLKRVNLFYFTLALLFFVLSKIIAAFRLNLYFHQLNLFLSHKSNLKLYSLGMFYNLFLPGGIGGDAYKGYVIQKKYEVGTKKVVSVLVLDRLSGLLLLFIFACILTFKIENIFFVQYKYLIGILLVLSVLVFWLLNKKLFNYALPIFWKSFGYSALVQLAQLVSVFFILKALGIQENTLPYLFIFLVSSIISVLPLTIGGIGSREVTFLYGALWLGLIQSTSISISMLFFIITAIVSLFGLFFHFKKPELVTTDN</sequence>
<dbReference type="EMBL" id="JAATJJ010000002">
    <property type="protein sequence ID" value="NJB72395.1"/>
    <property type="molecule type" value="Genomic_DNA"/>
</dbReference>
<organism evidence="7 8">
    <name type="scientific">Saonia flava</name>
    <dbReference type="NCBI Taxonomy" id="523696"/>
    <lineage>
        <taxon>Bacteria</taxon>
        <taxon>Pseudomonadati</taxon>
        <taxon>Bacteroidota</taxon>
        <taxon>Flavobacteriia</taxon>
        <taxon>Flavobacteriales</taxon>
        <taxon>Flavobacteriaceae</taxon>
        <taxon>Saonia</taxon>
    </lineage>
</organism>
<keyword evidence="8" id="KW-1185">Reference proteome</keyword>
<comment type="caution">
    <text evidence="7">The sequence shown here is derived from an EMBL/GenBank/DDBJ whole genome shotgun (WGS) entry which is preliminary data.</text>
</comment>
<keyword evidence="3 6" id="KW-0812">Transmembrane</keyword>
<keyword evidence="2" id="KW-1003">Cell membrane</keyword>
<keyword evidence="4 6" id="KW-1133">Transmembrane helix</keyword>
<evidence type="ECO:0000256" key="4">
    <source>
        <dbReference type="ARBA" id="ARBA00022989"/>
    </source>
</evidence>
<dbReference type="RefSeq" id="WP_167965356.1">
    <property type="nucleotide sequence ID" value="NZ_JAATJJ010000002.1"/>
</dbReference>
<evidence type="ECO:0000313" key="8">
    <source>
        <dbReference type="Proteomes" id="UP000590442"/>
    </source>
</evidence>
<feature type="transmembrane region" description="Helical" evidence="6">
    <location>
        <begin position="182"/>
        <end position="204"/>
    </location>
</feature>
<proteinExistence type="predicted"/>
<dbReference type="NCBIfam" id="TIGR00374">
    <property type="entry name" value="flippase-like domain"/>
    <property type="match status" value="1"/>
</dbReference>
<name>A0A846R348_9FLAO</name>
<evidence type="ECO:0000256" key="2">
    <source>
        <dbReference type="ARBA" id="ARBA00022475"/>
    </source>
</evidence>
<comment type="subcellular location">
    <subcellularLocation>
        <location evidence="1">Cell membrane</location>
        <topology evidence="1">Multi-pass membrane protein</topology>
    </subcellularLocation>
</comment>
<gene>
    <name evidence="7" type="ORF">GGR42_002886</name>
</gene>
<dbReference type="AlphaFoldDB" id="A0A846R348"/>
<dbReference type="PANTHER" id="PTHR40277:SF1">
    <property type="entry name" value="BLL5419 PROTEIN"/>
    <property type="match status" value="1"/>
</dbReference>
<accession>A0A846R348</accession>
<evidence type="ECO:0000256" key="3">
    <source>
        <dbReference type="ARBA" id="ARBA00022692"/>
    </source>
</evidence>
<protein>
    <recommendedName>
        <fullName evidence="9">Lysylphosphatidylglycerol synthetase</fullName>
    </recommendedName>
</protein>
<feature type="transmembrane region" description="Helical" evidence="6">
    <location>
        <begin position="42"/>
        <end position="61"/>
    </location>
</feature>
<dbReference type="GO" id="GO:0005886">
    <property type="term" value="C:plasma membrane"/>
    <property type="evidence" value="ECO:0007669"/>
    <property type="project" value="UniProtKB-SubCell"/>
</dbReference>
<dbReference type="PANTHER" id="PTHR40277">
    <property type="entry name" value="BLL5419 PROTEIN"/>
    <property type="match status" value="1"/>
</dbReference>
<dbReference type="InterPro" id="IPR022791">
    <property type="entry name" value="L-PG_synthase/AglD"/>
</dbReference>
<keyword evidence="5 6" id="KW-0472">Membrane</keyword>
<feature type="transmembrane region" description="Helical" evidence="6">
    <location>
        <begin position="258"/>
        <end position="280"/>
    </location>
</feature>
<dbReference type="Proteomes" id="UP000590442">
    <property type="component" value="Unassembled WGS sequence"/>
</dbReference>
<dbReference type="Pfam" id="PF03706">
    <property type="entry name" value="LPG_synthase_TM"/>
    <property type="match status" value="1"/>
</dbReference>
<evidence type="ECO:0000256" key="1">
    <source>
        <dbReference type="ARBA" id="ARBA00004651"/>
    </source>
</evidence>
<evidence type="ECO:0000256" key="6">
    <source>
        <dbReference type="SAM" id="Phobius"/>
    </source>
</evidence>
<evidence type="ECO:0008006" key="9">
    <source>
        <dbReference type="Google" id="ProtNLM"/>
    </source>
</evidence>
<feature type="transmembrane region" description="Helical" evidence="6">
    <location>
        <begin position="82"/>
        <end position="99"/>
    </location>
</feature>
<feature type="transmembrane region" description="Helical" evidence="6">
    <location>
        <begin position="216"/>
        <end position="238"/>
    </location>
</feature>
<feature type="transmembrane region" description="Helical" evidence="6">
    <location>
        <begin position="119"/>
        <end position="142"/>
    </location>
</feature>
<reference evidence="7 8" key="1">
    <citation type="submission" date="2020-03" db="EMBL/GenBank/DDBJ databases">
        <title>Genomic Encyclopedia of Type Strains, Phase IV (KMG-IV): sequencing the most valuable type-strain genomes for metagenomic binning, comparative biology and taxonomic classification.</title>
        <authorList>
            <person name="Goeker M."/>
        </authorList>
    </citation>
    <scope>NUCLEOTIDE SEQUENCE [LARGE SCALE GENOMIC DNA]</scope>
    <source>
        <strain evidence="7 8">DSM 29762</strain>
    </source>
</reference>
<feature type="transmembrane region" description="Helical" evidence="6">
    <location>
        <begin position="12"/>
        <end position="30"/>
    </location>
</feature>